<dbReference type="GO" id="GO:0005524">
    <property type="term" value="F:ATP binding"/>
    <property type="evidence" value="ECO:0007669"/>
    <property type="project" value="UniProtKB-KW"/>
</dbReference>
<dbReference type="OrthoDB" id="6135436at2759"/>
<dbReference type="AlphaFoldDB" id="A0A8S3U9T4"/>
<dbReference type="SUPFAM" id="SSF53067">
    <property type="entry name" value="Actin-like ATPase domain"/>
    <property type="match status" value="1"/>
</dbReference>
<dbReference type="PANTHER" id="PTHR14187">
    <property type="entry name" value="ALPHA KINASE/ELONGATION FACTOR 2 KINASE"/>
    <property type="match status" value="1"/>
</dbReference>
<evidence type="ECO:0000256" key="1">
    <source>
        <dbReference type="ARBA" id="ARBA00007381"/>
    </source>
</evidence>
<dbReference type="Pfam" id="PF00012">
    <property type="entry name" value="HSP70"/>
    <property type="match status" value="1"/>
</dbReference>
<dbReference type="InterPro" id="IPR043129">
    <property type="entry name" value="ATPase_NBD"/>
</dbReference>
<accession>A0A8S3U9T4</accession>
<dbReference type="Gene3D" id="3.30.420.40">
    <property type="match status" value="2"/>
</dbReference>
<dbReference type="Proteomes" id="UP000683360">
    <property type="component" value="Unassembled WGS sequence"/>
</dbReference>
<dbReference type="EMBL" id="CAJPWZ010002680">
    <property type="protein sequence ID" value="CAG2242630.1"/>
    <property type="molecule type" value="Genomic_DNA"/>
</dbReference>
<dbReference type="PANTHER" id="PTHR14187:SF5">
    <property type="entry name" value="HEAT SHOCK 70 KDA PROTEIN 12A"/>
    <property type="match status" value="1"/>
</dbReference>
<keyword evidence="2" id="KW-0547">Nucleotide-binding</keyword>
<evidence type="ECO:0000256" key="3">
    <source>
        <dbReference type="ARBA" id="ARBA00022840"/>
    </source>
</evidence>
<dbReference type="InterPro" id="IPR013126">
    <property type="entry name" value="Hsp_70_fam"/>
</dbReference>
<protein>
    <submittedName>
        <fullName evidence="4">Uncharacterized protein</fullName>
    </submittedName>
</protein>
<sequence>MIHDITGKKQLPAFDVFRLSIKYLMNHLQDVLIRRGTIPQYDEIRWVLIIPENFSERAKRSLRSCAEATYNVDSFIFALEPETISIFCQYLSTNMTRTKSEVIMYMVVDLGGDTADITVYQRAANGNFKEKHRASENNCGGTSIDHRFFKLLEEIFGRTIMNSLEEKCPLAYIDLIRELKLMKETVDTTAKTQVTLSIPCVALDKLCREVHGKNLETLLENFRNTFPDKRVIIPVEEDGLAVLKGAVLIGQRQDFIQYRGLRYSYGVKTNVPWKENKYDRKYYVLIEGEERCDNIFSIIFGKDESVEAGMLVKNHSSHLTNTRTRWTLWCMYLKKQRQSTSMMRNVSCYVHRPLHFQKLVRIDAG</sequence>
<reference evidence="4" key="1">
    <citation type="submission" date="2021-03" db="EMBL/GenBank/DDBJ databases">
        <authorList>
            <person name="Bekaert M."/>
        </authorList>
    </citation>
    <scope>NUCLEOTIDE SEQUENCE</scope>
</reference>
<evidence type="ECO:0000313" key="5">
    <source>
        <dbReference type="Proteomes" id="UP000683360"/>
    </source>
</evidence>
<dbReference type="Gene3D" id="3.90.640.10">
    <property type="entry name" value="Actin, Chain A, domain 4"/>
    <property type="match status" value="1"/>
</dbReference>
<gene>
    <name evidence="4" type="ORF">MEDL_54833</name>
</gene>
<comment type="caution">
    <text evidence="4">The sequence shown here is derived from an EMBL/GenBank/DDBJ whole genome shotgun (WGS) entry which is preliminary data.</text>
</comment>
<keyword evidence="3" id="KW-0067">ATP-binding</keyword>
<proteinExistence type="inferred from homology"/>
<evidence type="ECO:0000313" key="4">
    <source>
        <dbReference type="EMBL" id="CAG2242630.1"/>
    </source>
</evidence>
<comment type="similarity">
    <text evidence="1">Belongs to the heat shock protein 70 family.</text>
</comment>
<organism evidence="4 5">
    <name type="scientific">Mytilus edulis</name>
    <name type="common">Blue mussel</name>
    <dbReference type="NCBI Taxonomy" id="6550"/>
    <lineage>
        <taxon>Eukaryota</taxon>
        <taxon>Metazoa</taxon>
        <taxon>Spiralia</taxon>
        <taxon>Lophotrochozoa</taxon>
        <taxon>Mollusca</taxon>
        <taxon>Bivalvia</taxon>
        <taxon>Autobranchia</taxon>
        <taxon>Pteriomorphia</taxon>
        <taxon>Mytilida</taxon>
        <taxon>Mytiloidea</taxon>
        <taxon>Mytilidae</taxon>
        <taxon>Mytilinae</taxon>
        <taxon>Mytilus</taxon>
    </lineage>
</organism>
<evidence type="ECO:0000256" key="2">
    <source>
        <dbReference type="ARBA" id="ARBA00022741"/>
    </source>
</evidence>
<name>A0A8S3U9T4_MYTED</name>
<keyword evidence="5" id="KW-1185">Reference proteome</keyword>
<dbReference type="GO" id="GO:0140662">
    <property type="term" value="F:ATP-dependent protein folding chaperone"/>
    <property type="evidence" value="ECO:0007669"/>
    <property type="project" value="InterPro"/>
</dbReference>